<evidence type="ECO:0000313" key="2">
    <source>
        <dbReference type="Proteomes" id="UP000676951"/>
    </source>
</evidence>
<reference evidence="1 2" key="1">
    <citation type="submission" date="2021-06" db="EMBL/GenBank/DDBJ databases">
        <title>Bradyrhizobium sp. S2-11-4 Genome sequencing.</title>
        <authorList>
            <person name="Jin L."/>
        </authorList>
    </citation>
    <scope>NUCLEOTIDE SEQUENCE [LARGE SCALE GENOMIC DNA]</scope>
    <source>
        <strain evidence="1 2">S2-11-4</strain>
    </source>
</reference>
<gene>
    <name evidence="1" type="ORF">KMZ93_02670</name>
</gene>
<sequence>MESCDAFSCFGYLARVAGRTLSLKPFAGNAELETLRLRRRPLGDISDGKLIPASMMYAKG</sequence>
<organism evidence="1 2">
    <name type="scientific">Bradyrhizobium sediminis</name>
    <dbReference type="NCBI Taxonomy" id="2840469"/>
    <lineage>
        <taxon>Bacteria</taxon>
        <taxon>Pseudomonadati</taxon>
        <taxon>Pseudomonadota</taxon>
        <taxon>Alphaproteobacteria</taxon>
        <taxon>Hyphomicrobiales</taxon>
        <taxon>Nitrobacteraceae</taxon>
        <taxon>Bradyrhizobium</taxon>
    </lineage>
</organism>
<evidence type="ECO:0000313" key="1">
    <source>
        <dbReference type="EMBL" id="QWG23865.1"/>
    </source>
</evidence>
<dbReference type="Proteomes" id="UP000676951">
    <property type="component" value="Chromosome"/>
</dbReference>
<proteinExistence type="predicted"/>
<dbReference type="EMBL" id="CP076136">
    <property type="protein sequence ID" value="QWG23865.1"/>
    <property type="molecule type" value="Genomic_DNA"/>
</dbReference>
<dbReference type="AlphaFoldDB" id="A0A975RXK5"/>
<name>A0A975RXK5_9BRAD</name>
<accession>A0A975RXK5</accession>
<protein>
    <submittedName>
        <fullName evidence="1">Uncharacterized protein</fullName>
    </submittedName>
</protein>
<dbReference type="RefSeq" id="WP_215604614.1">
    <property type="nucleotide sequence ID" value="NZ_CP076136.1"/>
</dbReference>
<keyword evidence="2" id="KW-1185">Reference proteome</keyword>